<dbReference type="AlphaFoldDB" id="A0A286ICC6"/>
<organism evidence="1 2">
    <name type="scientific">Hoeflea halophila</name>
    <dbReference type="NCBI Taxonomy" id="714899"/>
    <lineage>
        <taxon>Bacteria</taxon>
        <taxon>Pseudomonadati</taxon>
        <taxon>Pseudomonadota</taxon>
        <taxon>Alphaproteobacteria</taxon>
        <taxon>Hyphomicrobiales</taxon>
        <taxon>Rhizobiaceae</taxon>
        <taxon>Hoeflea</taxon>
    </lineage>
</organism>
<reference evidence="2" key="1">
    <citation type="submission" date="2017-08" db="EMBL/GenBank/DDBJ databases">
        <authorList>
            <person name="Varghese N."/>
            <person name="Submissions S."/>
        </authorList>
    </citation>
    <scope>NUCLEOTIDE SEQUENCE [LARGE SCALE GENOMIC DNA]</scope>
    <source>
        <strain evidence="2">KCTC 23107</strain>
    </source>
</reference>
<dbReference type="EMBL" id="OCPC01000004">
    <property type="protein sequence ID" value="SOE17793.1"/>
    <property type="molecule type" value="Genomic_DNA"/>
</dbReference>
<dbReference type="OrthoDB" id="1550932at2"/>
<proteinExistence type="predicted"/>
<evidence type="ECO:0000313" key="1">
    <source>
        <dbReference type="EMBL" id="SOE17793.1"/>
    </source>
</evidence>
<dbReference type="Proteomes" id="UP000219465">
    <property type="component" value="Unassembled WGS sequence"/>
</dbReference>
<dbReference type="RefSeq" id="WP_097108296.1">
    <property type="nucleotide sequence ID" value="NZ_OCPC01000004.1"/>
</dbReference>
<keyword evidence="2" id="KW-1185">Reference proteome</keyword>
<protein>
    <submittedName>
        <fullName evidence="1">Uncharacterized protein (TIGR04255 family)</fullName>
    </submittedName>
</protein>
<gene>
    <name evidence="1" type="ORF">SAMN05877838_2696</name>
</gene>
<dbReference type="NCBIfam" id="TIGR04255">
    <property type="entry name" value="sporadTIGR04255"/>
    <property type="match status" value="1"/>
</dbReference>
<sequence>METANPKYPNATIVEALCEIHLVRQDSSEFNLSRPLPFYMAVQELFPTMETVFDEQIEVIFSPTGEPTHNRINSPRLRFFNESRTSLIQLGQDGNVLTFNVLKPYPGWEALRATVESLWPKLRDILKPQKIGRVGLRYINRIERSQEFPLLSDWLKPNDYLPKAVVASRSPYNFNASVEDAEGRQLNIRVGEPEPGGATIFDIDVVSKRSHSPETEELISTLNHLHDEEWSVFEGSITETFMRHLRGAQG</sequence>
<dbReference type="InterPro" id="IPR026349">
    <property type="entry name" value="CHP04255"/>
</dbReference>
<name>A0A286ICC6_9HYPH</name>
<evidence type="ECO:0000313" key="2">
    <source>
        <dbReference type="Proteomes" id="UP000219465"/>
    </source>
</evidence>
<accession>A0A286ICC6</accession>